<dbReference type="InterPro" id="IPR011048">
    <property type="entry name" value="Haem_d1_sf"/>
</dbReference>
<comment type="caution">
    <text evidence="1">The sequence shown here is derived from an EMBL/GenBank/DDBJ whole genome shotgun (WGS) entry which is preliminary data.</text>
</comment>
<keyword evidence="2" id="KW-1185">Reference proteome</keyword>
<name>A0A7W3TML2_9GAMM</name>
<dbReference type="Gene3D" id="2.130.10.10">
    <property type="entry name" value="YVTN repeat-like/Quinoprotein amine dehydrogenase"/>
    <property type="match status" value="3"/>
</dbReference>
<proteinExistence type="predicted"/>
<dbReference type="PANTHER" id="PTHR47197:SF3">
    <property type="entry name" value="DIHYDRO-HEME D1 DEHYDROGENASE"/>
    <property type="match status" value="1"/>
</dbReference>
<dbReference type="PANTHER" id="PTHR47197">
    <property type="entry name" value="PROTEIN NIRF"/>
    <property type="match status" value="1"/>
</dbReference>
<evidence type="ECO:0000313" key="2">
    <source>
        <dbReference type="Proteomes" id="UP000523196"/>
    </source>
</evidence>
<dbReference type="InterPro" id="IPR051200">
    <property type="entry name" value="Host-pathogen_enzymatic-act"/>
</dbReference>
<dbReference type="SUPFAM" id="SSF51004">
    <property type="entry name" value="C-terminal (heme d1) domain of cytochrome cd1-nitrite reductase"/>
    <property type="match status" value="1"/>
</dbReference>
<evidence type="ECO:0000313" key="1">
    <source>
        <dbReference type="EMBL" id="MBB1061103.1"/>
    </source>
</evidence>
<gene>
    <name evidence="1" type="ORF">H4F98_11040</name>
</gene>
<dbReference type="InterPro" id="IPR015943">
    <property type="entry name" value="WD40/YVTN_repeat-like_dom_sf"/>
</dbReference>
<sequence length="344" mass="35652">MRFSASGQSIGVLSRAGLTACLLALPLAGVAGDLLVGNKSADTVWRLSTEDGRRVGAIDTGVSPHEIAVSPDGRRALVTNYGGDAAGNSLTLIDLEGGEAPRAIALGENGRPHGVRFLPDGKRAAVTTEASGALLLVDVDAGEVVARIGVGDGTGHMVAIDEAGDTAYVSKIAAGTVSRVDLGAEEKTLERPSGEGAEGIAVRPGSGEVWVSNRAAGTVTVHDPDSLDLLHTLESPGFPIRVVFTADGDRALVTNARAAELAVFDAGDKTRMATVKLLREGARYRETLLGRDALPIGVIADPQRPRVYVAISGADEIAVIDTATWRVIDHWPTGREPDALALTH</sequence>
<dbReference type="RefSeq" id="WP_182687633.1">
    <property type="nucleotide sequence ID" value="NZ_JACHTF010000011.1"/>
</dbReference>
<accession>A0A7W3TML2</accession>
<protein>
    <submittedName>
        <fullName evidence="1">YncE family protein</fullName>
    </submittedName>
</protein>
<organism evidence="1 2">
    <name type="scientific">Marilutibacter spongiae</name>
    <dbReference type="NCBI Taxonomy" id="2025720"/>
    <lineage>
        <taxon>Bacteria</taxon>
        <taxon>Pseudomonadati</taxon>
        <taxon>Pseudomonadota</taxon>
        <taxon>Gammaproteobacteria</taxon>
        <taxon>Lysobacterales</taxon>
        <taxon>Lysobacteraceae</taxon>
        <taxon>Marilutibacter</taxon>
    </lineage>
</organism>
<dbReference type="AlphaFoldDB" id="A0A7W3TML2"/>
<reference evidence="1 2" key="1">
    <citation type="submission" date="2020-08" db="EMBL/GenBank/DDBJ databases">
        <authorList>
            <person name="Xu S."/>
            <person name="Li A."/>
        </authorList>
    </citation>
    <scope>NUCLEOTIDE SEQUENCE [LARGE SCALE GENOMIC DNA]</scope>
    <source>
        <strain evidence="1 2">119BY6-57</strain>
    </source>
</reference>
<dbReference type="Proteomes" id="UP000523196">
    <property type="component" value="Unassembled WGS sequence"/>
</dbReference>
<dbReference type="EMBL" id="JACHTF010000011">
    <property type="protein sequence ID" value="MBB1061103.1"/>
    <property type="molecule type" value="Genomic_DNA"/>
</dbReference>